<evidence type="ECO:0000256" key="1">
    <source>
        <dbReference type="ARBA" id="ARBA00004240"/>
    </source>
</evidence>
<dbReference type="GO" id="GO:0005783">
    <property type="term" value="C:endoplasmic reticulum"/>
    <property type="evidence" value="ECO:0007669"/>
    <property type="project" value="UniProtKB-SubCell"/>
</dbReference>
<accession>A0A5C3E0W7</accession>
<feature type="domain" description="Sec39" evidence="6">
    <location>
        <begin position="619"/>
        <end position="894"/>
    </location>
</feature>
<sequence length="1071" mass="115554">MASTPAGPSTRTHSTSSPRKHNRTQADRQIQRRWIQLIDHWHSSSSSNPSTATQPFGTASRDQLVEEISQHAQTLCRTIKDKTWLLDAFQLGIHAVLFPESRMQEISDQEEQSRVEQLGQQLLQLAIHSVATPYLRSLKEHNAETSRVEAVHKTVDRFEQLSKKLSVAERLRGITESLGLPTLPLALVLEEESSTLLLCLASLPQAAMLVEPLLKAYPWLVQESADVRLAIVAQMMTAGAGGREEHAALAAAGLLIGWKDGKEVSIWQSAQGVQQLTLQQLVGFYSGLLESLRQTKSDAAASALLEVLSEEWQGSDAQTALTQLKTTISFSPGAQQQLQPTFPANQSRFDLSSIQALRNQISTTTTTISTSKQARTQLAKQLLVSNSSSISGQLSQLVDTYDSASMRSFAFAVVAEANPSAEMARLTAAVLYARPAVGGFRLDLDTPKSLLDEAEAVLAQQLKGGKSSEKRDSKLGKALRNALNVDRKSVVPSCQLLTLLAKEDAVGLLGDAQQHVQWLREITALVEGQNDKPEMLDLCWIAAFGGAAHLSRESKAEAENQQKAALDTLVTSFATAHPPPSSLSGRPADRPSTADTSTLRFRAAWDSFFYRTLELCTPLGAFALISQDHATRLLLAQILRTGDVDLFKSLTSSSSSSSSSSSTSTLSPSELEDLVLDVSTSLFDQATVASTRSKDIRLSLSILSSLSVTSTRALAFRNFVEAACRLSSFKIRSPLHPTLPLTPSEIRGTQDKMNLISLLLASQEDAFKSPELVLDLAMRLCSLAPLSVGEKGLVEARTLAMLTESAVAAESFEEASGFVQRLIAQCRQQKTEAGKKVVELGWKSSLQLAKHPNWTDTPGRIRSLGNAMVLCPTEQLGGTLRLWERLQLQLEEELESGGMVFNEGSTRKGGYAGAGAINWAGGGMGDLLSSQTAAAAELVGSAANLLPLSFSPLSYFGSSSSSSSSSSTIPQTSTTTTLKNRDEKEVDERTAKLFDFDNLSGASQSASDKNYVDPTERAVRAARAARDFLGWKGQRSQDAQDGQDASVTSAGGLGGFSFSRGVGWLIGEEKR</sequence>
<keyword evidence="4" id="KW-0653">Protein transport</keyword>
<feature type="compositionally biased region" description="Low complexity" evidence="5">
    <location>
        <begin position="959"/>
        <end position="978"/>
    </location>
</feature>
<dbReference type="Pfam" id="PF08314">
    <property type="entry name" value="Sec39"/>
    <property type="match status" value="1"/>
</dbReference>
<evidence type="ECO:0000256" key="2">
    <source>
        <dbReference type="ARBA" id="ARBA00022448"/>
    </source>
</evidence>
<feature type="compositionally biased region" description="Polar residues" evidence="5">
    <location>
        <begin position="1034"/>
        <end position="1049"/>
    </location>
</feature>
<proteinExistence type="predicted"/>
<keyword evidence="3" id="KW-0256">Endoplasmic reticulum</keyword>
<dbReference type="GO" id="GO:0006890">
    <property type="term" value="P:retrograde vesicle-mediated transport, Golgi to endoplasmic reticulum"/>
    <property type="evidence" value="ECO:0007669"/>
    <property type="project" value="InterPro"/>
</dbReference>
<evidence type="ECO:0000256" key="4">
    <source>
        <dbReference type="ARBA" id="ARBA00022927"/>
    </source>
</evidence>
<feature type="compositionally biased region" description="Low complexity" evidence="5">
    <location>
        <begin position="8"/>
        <end position="17"/>
    </location>
</feature>
<evidence type="ECO:0000313" key="7">
    <source>
        <dbReference type="EMBL" id="SPO23049.1"/>
    </source>
</evidence>
<dbReference type="EMBL" id="OOIN01000005">
    <property type="protein sequence ID" value="SPO23049.1"/>
    <property type="molecule type" value="Genomic_DNA"/>
</dbReference>
<dbReference type="OrthoDB" id="27490at2759"/>
<dbReference type="InterPro" id="IPR013244">
    <property type="entry name" value="Sec39_domain"/>
</dbReference>
<gene>
    <name evidence="7" type="ORF">UTRI_01727</name>
</gene>
<name>A0A5C3E0W7_9BASI</name>
<keyword evidence="8" id="KW-1185">Reference proteome</keyword>
<evidence type="ECO:0000256" key="3">
    <source>
        <dbReference type="ARBA" id="ARBA00022824"/>
    </source>
</evidence>
<keyword evidence="2" id="KW-0813">Transport</keyword>
<organism evidence="7 8">
    <name type="scientific">Ustilago trichophora</name>
    <dbReference type="NCBI Taxonomy" id="86804"/>
    <lineage>
        <taxon>Eukaryota</taxon>
        <taxon>Fungi</taxon>
        <taxon>Dikarya</taxon>
        <taxon>Basidiomycota</taxon>
        <taxon>Ustilaginomycotina</taxon>
        <taxon>Ustilaginomycetes</taxon>
        <taxon>Ustilaginales</taxon>
        <taxon>Ustilaginaceae</taxon>
        <taxon>Ustilago</taxon>
    </lineage>
</organism>
<reference evidence="7 8" key="1">
    <citation type="submission" date="2018-03" db="EMBL/GenBank/DDBJ databases">
        <authorList>
            <person name="Guldener U."/>
        </authorList>
    </citation>
    <scope>NUCLEOTIDE SEQUENCE [LARGE SCALE GENOMIC DNA]</scope>
    <source>
        <strain evidence="7 8">NBRC100155</strain>
    </source>
</reference>
<dbReference type="GO" id="GO:0015031">
    <property type="term" value="P:protein transport"/>
    <property type="evidence" value="ECO:0007669"/>
    <property type="project" value="UniProtKB-KW"/>
</dbReference>
<feature type="region of interest" description="Disordered" evidence="5">
    <location>
        <begin position="1030"/>
        <end position="1071"/>
    </location>
</feature>
<evidence type="ECO:0000313" key="8">
    <source>
        <dbReference type="Proteomes" id="UP000324022"/>
    </source>
</evidence>
<protein>
    <recommendedName>
        <fullName evidence="6">Sec39 domain-containing protein</fullName>
    </recommendedName>
</protein>
<feature type="region of interest" description="Disordered" evidence="5">
    <location>
        <begin position="1"/>
        <end position="28"/>
    </location>
</feature>
<evidence type="ECO:0000259" key="6">
    <source>
        <dbReference type="Pfam" id="PF08314"/>
    </source>
</evidence>
<feature type="region of interest" description="Disordered" evidence="5">
    <location>
        <begin position="959"/>
        <end position="986"/>
    </location>
</feature>
<dbReference type="Proteomes" id="UP000324022">
    <property type="component" value="Unassembled WGS sequence"/>
</dbReference>
<evidence type="ECO:0000256" key="5">
    <source>
        <dbReference type="SAM" id="MobiDB-lite"/>
    </source>
</evidence>
<dbReference type="AlphaFoldDB" id="A0A5C3E0W7"/>
<comment type="subcellular location">
    <subcellularLocation>
        <location evidence="1">Endoplasmic reticulum</location>
    </subcellularLocation>
</comment>